<keyword evidence="2" id="KW-1185">Reference proteome</keyword>
<organism evidence="1 2">
    <name type="scientific">Rachiplusia nu nucleopolyhedrovirus</name>
    <dbReference type="NCBI Taxonomy" id="2605775"/>
    <lineage>
        <taxon>Viruses</taxon>
        <taxon>Viruses incertae sedis</taxon>
        <taxon>Naldaviricetes</taxon>
        <taxon>Lefavirales</taxon>
        <taxon>Baculoviridae</taxon>
        <taxon>Alphabaculovirus</taxon>
        <taxon>Alphabaculovirus ranus</taxon>
    </lineage>
</organism>
<evidence type="ECO:0000313" key="1">
    <source>
        <dbReference type="EMBL" id="QEI03655.1"/>
    </source>
</evidence>
<evidence type="ECO:0000313" key="2">
    <source>
        <dbReference type="Proteomes" id="UP000830719"/>
    </source>
</evidence>
<accession>A0AAE6M7J3</accession>
<dbReference type="KEGG" id="vg:80538053"/>
<name>A0AAE6M7J3_9ABAC</name>
<protein>
    <submittedName>
        <fullName evidence="1">Uncharacterized protein</fullName>
    </submittedName>
</protein>
<reference evidence="1" key="1">
    <citation type="submission" date="2019-01" db="EMBL/GenBank/DDBJ databases">
        <authorList>
            <person name="Trentin L.B."/>
            <person name="Santos E.R."/>
            <person name="Silva L.A."/>
            <person name="Sosa-Gomez D.R."/>
            <person name="Ribeiro B.M."/>
            <person name="Ardisson-Araujo D.M.P."/>
        </authorList>
    </citation>
    <scope>NUCLEOTIDE SEQUENCE</scope>
    <source>
        <strain evidence="1">VPN54</strain>
    </source>
</reference>
<proteinExistence type="predicted"/>
<dbReference type="GeneID" id="80538053"/>
<dbReference type="EMBL" id="MK419956">
    <property type="protein sequence ID" value="QEI03655.1"/>
    <property type="molecule type" value="Genomic_DNA"/>
</dbReference>
<dbReference type="Proteomes" id="UP000830719">
    <property type="component" value="Segment"/>
</dbReference>
<dbReference type="RefSeq" id="YP_010799616.1">
    <property type="nucleotide sequence ID" value="NC_076682.1"/>
</dbReference>
<sequence>MRNPFIKRLSVYYFYPWHSSHCLVYYLSNCVRALLSKTQTMIIFIYKYNY</sequence>